<dbReference type="InterPro" id="IPR057191">
    <property type="entry name" value="DUF7869"/>
</dbReference>
<dbReference type="PANTHER" id="PTHR10773:SF19">
    <property type="match status" value="1"/>
</dbReference>
<reference evidence="2" key="1">
    <citation type="submission" date="2021-04" db="EMBL/GenBank/DDBJ databases">
        <authorList>
            <person name="Tunstrom K."/>
        </authorList>
    </citation>
    <scope>NUCLEOTIDE SEQUENCE</scope>
</reference>
<proteinExistence type="predicted"/>
<dbReference type="OrthoDB" id="434783at2759"/>
<dbReference type="Proteomes" id="UP000691718">
    <property type="component" value="Unassembled WGS sequence"/>
</dbReference>
<protein>
    <submittedName>
        <fullName evidence="2">(apollo) hypothetical protein</fullName>
    </submittedName>
</protein>
<keyword evidence="3" id="KW-1185">Reference proteome</keyword>
<comment type="caution">
    <text evidence="2">The sequence shown here is derived from an EMBL/GenBank/DDBJ whole genome shotgun (WGS) entry which is preliminary data.</text>
</comment>
<dbReference type="Pfam" id="PF25273">
    <property type="entry name" value="DUF7869"/>
    <property type="match status" value="1"/>
</dbReference>
<dbReference type="EMBL" id="CAJQZP010001556">
    <property type="protein sequence ID" value="CAG5053635.1"/>
    <property type="molecule type" value="Genomic_DNA"/>
</dbReference>
<evidence type="ECO:0000259" key="1">
    <source>
        <dbReference type="Pfam" id="PF25273"/>
    </source>
</evidence>
<sequence>MSFFVPKKDQCLVCPKYNRANADEKANLIQNYEDHIERKRACYAEKAKDKERAEKEPNFLSATFDLQAILQNPSTEVGLLYYTRKLTVYNLTLYESALPNEAYCFVWTEVHGKKGSSEVGTILAHYLTNCIPENVTEVSLFSDTCGGQNRNQFIAALLLRVINQSKQLQIIEHKFLESGHSYMEADSMHSSIEYAKKHRVVYCLSDWINIYKDARSRHV</sequence>
<name>A0A8S3Y8I4_PARAO</name>
<gene>
    <name evidence="2" type="ORF">PAPOLLO_LOCUS25709</name>
</gene>
<feature type="domain" description="DUF7869" evidence="1">
    <location>
        <begin position="101"/>
        <end position="208"/>
    </location>
</feature>
<organism evidence="2 3">
    <name type="scientific">Parnassius apollo</name>
    <name type="common">Apollo butterfly</name>
    <name type="synonym">Papilio apollo</name>
    <dbReference type="NCBI Taxonomy" id="110799"/>
    <lineage>
        <taxon>Eukaryota</taxon>
        <taxon>Metazoa</taxon>
        <taxon>Ecdysozoa</taxon>
        <taxon>Arthropoda</taxon>
        <taxon>Hexapoda</taxon>
        <taxon>Insecta</taxon>
        <taxon>Pterygota</taxon>
        <taxon>Neoptera</taxon>
        <taxon>Endopterygota</taxon>
        <taxon>Lepidoptera</taxon>
        <taxon>Glossata</taxon>
        <taxon>Ditrysia</taxon>
        <taxon>Papilionoidea</taxon>
        <taxon>Papilionidae</taxon>
        <taxon>Parnassiinae</taxon>
        <taxon>Parnassini</taxon>
        <taxon>Parnassius</taxon>
        <taxon>Parnassius</taxon>
    </lineage>
</organism>
<dbReference type="PANTHER" id="PTHR10773">
    <property type="entry name" value="DNA-DIRECTED RNA POLYMERASES I, II, AND III SUBUNIT RPABC2"/>
    <property type="match status" value="1"/>
</dbReference>
<dbReference type="AlphaFoldDB" id="A0A8S3Y8I4"/>
<evidence type="ECO:0000313" key="2">
    <source>
        <dbReference type="EMBL" id="CAG5053635.1"/>
    </source>
</evidence>
<evidence type="ECO:0000313" key="3">
    <source>
        <dbReference type="Proteomes" id="UP000691718"/>
    </source>
</evidence>
<accession>A0A8S3Y8I4</accession>